<dbReference type="AlphaFoldDB" id="A0A8E6EXG4"/>
<organism evidence="3 4">
    <name type="scientific">Telmatocola sphagniphila</name>
    <dbReference type="NCBI Taxonomy" id="1123043"/>
    <lineage>
        <taxon>Bacteria</taxon>
        <taxon>Pseudomonadati</taxon>
        <taxon>Planctomycetota</taxon>
        <taxon>Planctomycetia</taxon>
        <taxon>Gemmatales</taxon>
        <taxon>Gemmataceae</taxon>
    </lineage>
</organism>
<evidence type="ECO:0000313" key="3">
    <source>
        <dbReference type="EMBL" id="QVL31598.1"/>
    </source>
</evidence>
<feature type="domain" description="Gfo/Idh/MocA-like oxidoreductase N-terminal" evidence="2">
    <location>
        <begin position="25"/>
        <end position="153"/>
    </location>
</feature>
<dbReference type="KEGG" id="tsph:KIH39_22570"/>
<keyword evidence="4" id="KW-1185">Reference proteome</keyword>
<name>A0A8E6EXG4_9BACT</name>
<proteinExistence type="predicted"/>
<dbReference type="RefSeq" id="WP_213495651.1">
    <property type="nucleotide sequence ID" value="NZ_CP074694.1"/>
</dbReference>
<gene>
    <name evidence="3" type="ORF">KIH39_22570</name>
</gene>
<reference evidence="3" key="1">
    <citation type="submission" date="2021-05" db="EMBL/GenBank/DDBJ databases">
        <title>Complete genome sequence of the cellulolytic planctomycete Telmatocola sphagniphila SP2T and characterization of the first cellulase from planctomycetes.</title>
        <authorList>
            <person name="Rakitin A.L."/>
            <person name="Beletsky A.V."/>
            <person name="Naumoff D.G."/>
            <person name="Kulichevskaya I.S."/>
            <person name="Mardanov A.V."/>
            <person name="Ravin N.V."/>
            <person name="Dedysh S.N."/>
        </authorList>
    </citation>
    <scope>NUCLEOTIDE SEQUENCE</scope>
    <source>
        <strain evidence="3">SP2T</strain>
    </source>
</reference>
<dbReference type="SUPFAM" id="SSF51735">
    <property type="entry name" value="NAD(P)-binding Rossmann-fold domains"/>
    <property type="match status" value="1"/>
</dbReference>
<feature type="signal peptide" evidence="1">
    <location>
        <begin position="1"/>
        <end position="18"/>
    </location>
</feature>
<protein>
    <submittedName>
        <fullName evidence="3">Gfo/Idh/MocA family oxidoreductase</fullName>
    </submittedName>
</protein>
<dbReference type="GO" id="GO:0000166">
    <property type="term" value="F:nucleotide binding"/>
    <property type="evidence" value="ECO:0007669"/>
    <property type="project" value="InterPro"/>
</dbReference>
<dbReference type="Proteomes" id="UP000676194">
    <property type="component" value="Chromosome"/>
</dbReference>
<dbReference type="InterPro" id="IPR036291">
    <property type="entry name" value="NAD(P)-bd_dom_sf"/>
</dbReference>
<evidence type="ECO:0000256" key="1">
    <source>
        <dbReference type="SAM" id="SignalP"/>
    </source>
</evidence>
<evidence type="ECO:0000313" key="4">
    <source>
        <dbReference type="Proteomes" id="UP000676194"/>
    </source>
</evidence>
<sequence>MRYSLFVFLLLFTSTTQGAEKPVVKLGIVGLDNYQALDFTSQFHNPKAPAELQGIRVVAAYPGGSPDIEESVQSLPKWVEGMKKQGVEIFDSIDKVVERSDAILIMSLDGRAHLKEFQAVVKSGKPVYIGRPMATSLADVLTLFDLAKSNHTPLFSCSQHRFVPGFIGMRNHPEVGKVQGCSVWGGCPNDPLHPDTIWKAVHGVETLYTIMGPGCTSVTRACTEEAEFATGVWKDGRVGTYRGIKKGAITYRAMVFGDKGISPSGDYGYDVPTKWVAPHGEYMAYKGLAIEIANFVRFRQPPVTAEETIEIFTFMEAVHKSKSQGGIPVKLAEVLSETRKKLAAMK</sequence>
<evidence type="ECO:0000259" key="2">
    <source>
        <dbReference type="Pfam" id="PF01408"/>
    </source>
</evidence>
<keyword evidence="1" id="KW-0732">Signal</keyword>
<dbReference type="Gene3D" id="3.40.50.720">
    <property type="entry name" value="NAD(P)-binding Rossmann-like Domain"/>
    <property type="match status" value="1"/>
</dbReference>
<dbReference type="EMBL" id="CP074694">
    <property type="protein sequence ID" value="QVL31598.1"/>
    <property type="molecule type" value="Genomic_DNA"/>
</dbReference>
<dbReference type="InterPro" id="IPR000683">
    <property type="entry name" value="Gfo/Idh/MocA-like_OxRdtase_N"/>
</dbReference>
<feature type="chain" id="PRO_5034964996" evidence="1">
    <location>
        <begin position="19"/>
        <end position="346"/>
    </location>
</feature>
<accession>A0A8E6EXG4</accession>
<dbReference type="Pfam" id="PF01408">
    <property type="entry name" value="GFO_IDH_MocA"/>
    <property type="match status" value="1"/>
</dbReference>